<reference evidence="1 2" key="1">
    <citation type="submission" date="2024-01" db="EMBL/GenBank/DDBJ databases">
        <title>The genomes of 5 underutilized Papilionoideae crops provide insights into root nodulation and disease resistanc.</title>
        <authorList>
            <person name="Yuan L."/>
        </authorList>
    </citation>
    <scope>NUCLEOTIDE SEQUENCE [LARGE SCALE GENOMIC DNA]</scope>
    <source>
        <strain evidence="1">ZHUSHIDOU_FW_LH</strain>
        <tissue evidence="1">Leaf</tissue>
    </source>
</reference>
<accession>A0AAN9IVI8</accession>
<gene>
    <name evidence="1" type="ORF">RIF29_00095</name>
</gene>
<comment type="caution">
    <text evidence="1">The sequence shown here is derived from an EMBL/GenBank/DDBJ whole genome shotgun (WGS) entry which is preliminary data.</text>
</comment>
<protein>
    <recommendedName>
        <fullName evidence="3">Reverse transcriptase zinc-binding domain-containing protein</fullName>
    </recommendedName>
</protein>
<name>A0AAN9IVI8_CROPI</name>
<dbReference type="AlphaFoldDB" id="A0AAN9IVI8"/>
<proteinExistence type="predicted"/>
<organism evidence="1 2">
    <name type="scientific">Crotalaria pallida</name>
    <name type="common">Smooth rattlebox</name>
    <name type="synonym">Crotalaria striata</name>
    <dbReference type="NCBI Taxonomy" id="3830"/>
    <lineage>
        <taxon>Eukaryota</taxon>
        <taxon>Viridiplantae</taxon>
        <taxon>Streptophyta</taxon>
        <taxon>Embryophyta</taxon>
        <taxon>Tracheophyta</taxon>
        <taxon>Spermatophyta</taxon>
        <taxon>Magnoliopsida</taxon>
        <taxon>eudicotyledons</taxon>
        <taxon>Gunneridae</taxon>
        <taxon>Pentapetalae</taxon>
        <taxon>rosids</taxon>
        <taxon>fabids</taxon>
        <taxon>Fabales</taxon>
        <taxon>Fabaceae</taxon>
        <taxon>Papilionoideae</taxon>
        <taxon>50 kb inversion clade</taxon>
        <taxon>genistoids sensu lato</taxon>
        <taxon>core genistoids</taxon>
        <taxon>Crotalarieae</taxon>
        <taxon>Crotalaria</taxon>
    </lineage>
</organism>
<evidence type="ECO:0000313" key="1">
    <source>
        <dbReference type="EMBL" id="KAK7287077.1"/>
    </source>
</evidence>
<keyword evidence="2" id="KW-1185">Reference proteome</keyword>
<dbReference type="Proteomes" id="UP001372338">
    <property type="component" value="Unassembled WGS sequence"/>
</dbReference>
<evidence type="ECO:0000313" key="2">
    <source>
        <dbReference type="Proteomes" id="UP001372338"/>
    </source>
</evidence>
<sequence length="138" mass="15956">MHVAAFYLSDTHCMPRELSEPICPCCGMEEEIVYHALVSCREVQEVWFASQFGIRIIDGGATVFGNWFQQKFLDSKNKEAIGMACEILWAIWNRRNSWVFNYQKQSMMQVLSHAMSIHSPLVMQNKPTAVRSLNWKPP</sequence>
<evidence type="ECO:0008006" key="3">
    <source>
        <dbReference type="Google" id="ProtNLM"/>
    </source>
</evidence>
<dbReference type="EMBL" id="JAYWIO010000001">
    <property type="protein sequence ID" value="KAK7287077.1"/>
    <property type="molecule type" value="Genomic_DNA"/>
</dbReference>